<reference evidence="1 2" key="1">
    <citation type="submission" date="2014-04" db="EMBL/GenBank/DDBJ databases">
        <authorList>
            <consortium name="DOE Joint Genome Institute"/>
            <person name="Kuo A."/>
            <person name="Kohler A."/>
            <person name="Jargeat P."/>
            <person name="Nagy L.G."/>
            <person name="Floudas D."/>
            <person name="Copeland A."/>
            <person name="Barry K.W."/>
            <person name="Cichocki N."/>
            <person name="Veneault-Fourrey C."/>
            <person name="LaButti K."/>
            <person name="Lindquist E.A."/>
            <person name="Lipzen A."/>
            <person name="Lundell T."/>
            <person name="Morin E."/>
            <person name="Murat C."/>
            <person name="Sun H."/>
            <person name="Tunlid A."/>
            <person name="Henrissat B."/>
            <person name="Grigoriev I.V."/>
            <person name="Hibbett D.S."/>
            <person name="Martin F."/>
            <person name="Nordberg H.P."/>
            <person name="Cantor M.N."/>
            <person name="Hua S.X."/>
        </authorList>
    </citation>
    <scope>NUCLEOTIDE SEQUENCE [LARGE SCALE GENOMIC DNA]</scope>
    <source>
        <strain evidence="1 2">Ve08.2h10</strain>
    </source>
</reference>
<protein>
    <submittedName>
        <fullName evidence="1">Unplaced genomic scaffold scaffold_335, whole genome shotgun sequence</fullName>
    </submittedName>
</protein>
<name>A0A0D0DVV5_9AGAM</name>
<accession>A0A0D0DVV5</accession>
<evidence type="ECO:0000313" key="2">
    <source>
        <dbReference type="Proteomes" id="UP000054538"/>
    </source>
</evidence>
<gene>
    <name evidence="1" type="ORF">PAXRUDRAFT_786371</name>
</gene>
<proteinExistence type="predicted"/>
<sequence length="66" mass="7307">TEWTSGTELGRAVQDCTKQTYIGIEVGGSGGHHVTRALERKALKCWLGPLACTSRGPWRLVPMFEY</sequence>
<dbReference type="EMBL" id="KN825157">
    <property type="protein sequence ID" value="KIK93766.1"/>
    <property type="molecule type" value="Genomic_DNA"/>
</dbReference>
<dbReference type="HOGENOM" id="CLU_2838196_0_0_1"/>
<dbReference type="InParanoid" id="A0A0D0DVV5"/>
<evidence type="ECO:0000313" key="1">
    <source>
        <dbReference type="EMBL" id="KIK93766.1"/>
    </source>
</evidence>
<dbReference type="AlphaFoldDB" id="A0A0D0DVV5"/>
<dbReference type="Proteomes" id="UP000054538">
    <property type="component" value="Unassembled WGS sequence"/>
</dbReference>
<keyword evidence="2" id="KW-1185">Reference proteome</keyword>
<reference evidence="2" key="2">
    <citation type="submission" date="2015-01" db="EMBL/GenBank/DDBJ databases">
        <title>Evolutionary Origins and Diversification of the Mycorrhizal Mutualists.</title>
        <authorList>
            <consortium name="DOE Joint Genome Institute"/>
            <consortium name="Mycorrhizal Genomics Consortium"/>
            <person name="Kohler A."/>
            <person name="Kuo A."/>
            <person name="Nagy L.G."/>
            <person name="Floudas D."/>
            <person name="Copeland A."/>
            <person name="Barry K.W."/>
            <person name="Cichocki N."/>
            <person name="Veneault-Fourrey C."/>
            <person name="LaButti K."/>
            <person name="Lindquist E.A."/>
            <person name="Lipzen A."/>
            <person name="Lundell T."/>
            <person name="Morin E."/>
            <person name="Murat C."/>
            <person name="Riley R."/>
            <person name="Ohm R."/>
            <person name="Sun H."/>
            <person name="Tunlid A."/>
            <person name="Henrissat B."/>
            <person name="Grigoriev I.V."/>
            <person name="Hibbett D.S."/>
            <person name="Martin F."/>
        </authorList>
    </citation>
    <scope>NUCLEOTIDE SEQUENCE [LARGE SCALE GENOMIC DNA]</scope>
    <source>
        <strain evidence="2">Ve08.2h10</strain>
    </source>
</reference>
<feature type="non-terminal residue" evidence="1">
    <location>
        <position position="1"/>
    </location>
</feature>
<organism evidence="1 2">
    <name type="scientific">Paxillus rubicundulus Ve08.2h10</name>
    <dbReference type="NCBI Taxonomy" id="930991"/>
    <lineage>
        <taxon>Eukaryota</taxon>
        <taxon>Fungi</taxon>
        <taxon>Dikarya</taxon>
        <taxon>Basidiomycota</taxon>
        <taxon>Agaricomycotina</taxon>
        <taxon>Agaricomycetes</taxon>
        <taxon>Agaricomycetidae</taxon>
        <taxon>Boletales</taxon>
        <taxon>Paxilineae</taxon>
        <taxon>Paxillaceae</taxon>
        <taxon>Paxillus</taxon>
    </lineage>
</organism>